<sequence length="71" mass="7617">MTTAEDVIHAARALLKGTISETALGADVMYALRGFRAGLMDKRGFLEAVALGYRRAGAAFKFDGRGNLRKA</sequence>
<dbReference type="Proteomes" id="UP000630353">
    <property type="component" value="Unassembled WGS sequence"/>
</dbReference>
<comment type="caution">
    <text evidence="1">The sequence shown here is derived from an EMBL/GenBank/DDBJ whole genome shotgun (WGS) entry which is preliminary data.</text>
</comment>
<reference evidence="1" key="1">
    <citation type="journal article" date="2014" name="Int. J. Syst. Evol. Microbiol.">
        <title>Complete genome sequence of Corynebacterium casei LMG S-19264T (=DSM 44701T), isolated from a smear-ripened cheese.</title>
        <authorList>
            <consortium name="US DOE Joint Genome Institute (JGI-PGF)"/>
            <person name="Walter F."/>
            <person name="Albersmeier A."/>
            <person name="Kalinowski J."/>
            <person name="Ruckert C."/>
        </authorList>
    </citation>
    <scope>NUCLEOTIDE SEQUENCE</scope>
    <source>
        <strain evidence="1">KCTC 42651</strain>
    </source>
</reference>
<dbReference type="EMBL" id="BMZS01000003">
    <property type="protein sequence ID" value="GHD45669.1"/>
    <property type="molecule type" value="Genomic_DNA"/>
</dbReference>
<accession>A0A918XPV4</accession>
<organism evidence="1 2">
    <name type="scientific">Thalassobaculum fulvum</name>
    <dbReference type="NCBI Taxonomy" id="1633335"/>
    <lineage>
        <taxon>Bacteria</taxon>
        <taxon>Pseudomonadati</taxon>
        <taxon>Pseudomonadota</taxon>
        <taxon>Alphaproteobacteria</taxon>
        <taxon>Rhodospirillales</taxon>
        <taxon>Thalassobaculaceae</taxon>
        <taxon>Thalassobaculum</taxon>
    </lineage>
</organism>
<evidence type="ECO:0000313" key="1">
    <source>
        <dbReference type="EMBL" id="GHD45669.1"/>
    </source>
</evidence>
<dbReference type="AlphaFoldDB" id="A0A918XPV4"/>
<gene>
    <name evidence="1" type="ORF">GCM10017083_13910</name>
</gene>
<proteinExistence type="predicted"/>
<dbReference type="RefSeq" id="WP_189988229.1">
    <property type="nucleotide sequence ID" value="NZ_BMZS01000003.1"/>
</dbReference>
<evidence type="ECO:0000313" key="2">
    <source>
        <dbReference type="Proteomes" id="UP000630353"/>
    </source>
</evidence>
<protein>
    <submittedName>
        <fullName evidence="1">Uncharacterized protein</fullName>
    </submittedName>
</protein>
<name>A0A918XPV4_9PROT</name>
<keyword evidence="2" id="KW-1185">Reference proteome</keyword>
<reference evidence="1" key="2">
    <citation type="submission" date="2020-09" db="EMBL/GenBank/DDBJ databases">
        <authorList>
            <person name="Sun Q."/>
            <person name="Kim S."/>
        </authorList>
    </citation>
    <scope>NUCLEOTIDE SEQUENCE</scope>
    <source>
        <strain evidence="1">KCTC 42651</strain>
    </source>
</reference>